<accession>A0A1W1W1N9</accession>
<reference evidence="2 3" key="1">
    <citation type="submission" date="2017-04" db="EMBL/GenBank/DDBJ databases">
        <authorList>
            <person name="Afonso C.L."/>
            <person name="Miller P.J."/>
            <person name="Scott M.A."/>
            <person name="Spackman E."/>
            <person name="Goraichik I."/>
            <person name="Dimitrov K.M."/>
            <person name="Suarez D.L."/>
            <person name="Swayne D.E."/>
        </authorList>
    </citation>
    <scope>NUCLEOTIDE SEQUENCE [LARGE SCALE GENOMIC DNA]</scope>
    <source>
        <strain evidence="2 3">DSM 11622</strain>
    </source>
</reference>
<protein>
    <submittedName>
        <fullName evidence="2">PilT protein domain protein</fullName>
    </submittedName>
</protein>
<dbReference type="OrthoDB" id="9798990at2"/>
<dbReference type="CDD" id="cd09872">
    <property type="entry name" value="PIN_Sll0205-like"/>
    <property type="match status" value="1"/>
</dbReference>
<sequence>MREFLLDTHTLLWWQTGSPRLSYHLNDLIINLNYRCWVSAASWWEVAIKISIGRLPEAVPLQALIQDARQAGLQHLPIEPRHILRLSQLPFPANGHRDPFDRLLIAQALTDDLTLPSSDGKFDAYSIRRDF</sequence>
<proteinExistence type="predicted"/>
<dbReference type="Pfam" id="PF01850">
    <property type="entry name" value="PIN"/>
    <property type="match status" value="1"/>
</dbReference>
<name>A0A1W1W1N9_9BACT</name>
<dbReference type="EMBL" id="FWWW01000091">
    <property type="protein sequence ID" value="SMB99291.1"/>
    <property type="molecule type" value="Genomic_DNA"/>
</dbReference>
<gene>
    <name evidence="2" type="ORF">SAMN00120144_0117</name>
</gene>
<dbReference type="PANTHER" id="PTHR36173">
    <property type="entry name" value="RIBONUCLEASE VAPC16-RELATED"/>
    <property type="match status" value="1"/>
</dbReference>
<dbReference type="STRING" id="645990.SAMN00120144_0117"/>
<dbReference type="Gene3D" id="3.40.50.1010">
    <property type="entry name" value="5'-nuclease"/>
    <property type="match status" value="1"/>
</dbReference>
<feature type="domain" description="PIN" evidence="1">
    <location>
        <begin position="5"/>
        <end position="125"/>
    </location>
</feature>
<dbReference type="InterPro" id="IPR041705">
    <property type="entry name" value="PIN_Sll0205"/>
</dbReference>
<dbReference type="Proteomes" id="UP000192266">
    <property type="component" value="Unassembled WGS sequence"/>
</dbReference>
<dbReference type="InterPro" id="IPR052919">
    <property type="entry name" value="TA_system_RNase"/>
</dbReference>
<evidence type="ECO:0000313" key="3">
    <source>
        <dbReference type="Proteomes" id="UP000192266"/>
    </source>
</evidence>
<dbReference type="RefSeq" id="WP_084447192.1">
    <property type="nucleotide sequence ID" value="NZ_FWWW01000091.1"/>
</dbReference>
<dbReference type="AlphaFoldDB" id="A0A1W1W1N9"/>
<evidence type="ECO:0000313" key="2">
    <source>
        <dbReference type="EMBL" id="SMB99291.1"/>
    </source>
</evidence>
<evidence type="ECO:0000259" key="1">
    <source>
        <dbReference type="Pfam" id="PF01850"/>
    </source>
</evidence>
<organism evidence="2 3">
    <name type="scientific">Hymenobacter roseosalivarius DSM 11622</name>
    <dbReference type="NCBI Taxonomy" id="645990"/>
    <lineage>
        <taxon>Bacteria</taxon>
        <taxon>Pseudomonadati</taxon>
        <taxon>Bacteroidota</taxon>
        <taxon>Cytophagia</taxon>
        <taxon>Cytophagales</taxon>
        <taxon>Hymenobacteraceae</taxon>
        <taxon>Hymenobacter</taxon>
    </lineage>
</organism>
<dbReference type="InterPro" id="IPR002716">
    <property type="entry name" value="PIN_dom"/>
</dbReference>
<dbReference type="InterPro" id="IPR029060">
    <property type="entry name" value="PIN-like_dom_sf"/>
</dbReference>
<keyword evidence="3" id="KW-1185">Reference proteome</keyword>
<dbReference type="PANTHER" id="PTHR36173:SF2">
    <property type="entry name" value="RIBONUCLEASE VAPC16"/>
    <property type="match status" value="1"/>
</dbReference>
<dbReference type="SUPFAM" id="SSF88723">
    <property type="entry name" value="PIN domain-like"/>
    <property type="match status" value="1"/>
</dbReference>